<dbReference type="Gene3D" id="1.20.1250.20">
    <property type="entry name" value="MFS general substrate transporter like domains"/>
    <property type="match status" value="1"/>
</dbReference>
<evidence type="ECO:0000256" key="2">
    <source>
        <dbReference type="ARBA" id="ARBA00022448"/>
    </source>
</evidence>
<feature type="transmembrane region" description="Helical" evidence="7">
    <location>
        <begin position="311"/>
        <end position="334"/>
    </location>
</feature>
<dbReference type="InterPro" id="IPR036259">
    <property type="entry name" value="MFS_trans_sf"/>
</dbReference>
<accession>A0ABV1KGA7</accession>
<dbReference type="SUPFAM" id="SSF103473">
    <property type="entry name" value="MFS general substrate transporter"/>
    <property type="match status" value="1"/>
</dbReference>
<organism evidence="9 10">
    <name type="scientific">Pseudonocardia nematodicida</name>
    <dbReference type="NCBI Taxonomy" id="1206997"/>
    <lineage>
        <taxon>Bacteria</taxon>
        <taxon>Bacillati</taxon>
        <taxon>Actinomycetota</taxon>
        <taxon>Actinomycetes</taxon>
        <taxon>Pseudonocardiales</taxon>
        <taxon>Pseudonocardiaceae</taxon>
        <taxon>Pseudonocardia</taxon>
    </lineage>
</organism>
<evidence type="ECO:0000256" key="4">
    <source>
        <dbReference type="ARBA" id="ARBA00022692"/>
    </source>
</evidence>
<reference evidence="9 10" key="1">
    <citation type="submission" date="2024-03" db="EMBL/GenBank/DDBJ databases">
        <title>Draft genome sequence of Pseudonocardia nematodicida JCM 31783.</title>
        <authorList>
            <person name="Butdee W."/>
            <person name="Duangmal K."/>
        </authorList>
    </citation>
    <scope>NUCLEOTIDE SEQUENCE [LARGE SCALE GENOMIC DNA]</scope>
    <source>
        <strain evidence="9 10">JCM 31783</strain>
    </source>
</reference>
<proteinExistence type="predicted"/>
<keyword evidence="4 7" id="KW-0812">Transmembrane</keyword>
<evidence type="ECO:0000256" key="5">
    <source>
        <dbReference type="ARBA" id="ARBA00022989"/>
    </source>
</evidence>
<protein>
    <submittedName>
        <fullName evidence="9">DHA2 family efflux MFS transporter permease subunit</fullName>
    </submittedName>
</protein>
<feature type="transmembrane region" description="Helical" evidence="7">
    <location>
        <begin position="236"/>
        <end position="257"/>
    </location>
</feature>
<keyword evidence="2" id="KW-0813">Transport</keyword>
<feature type="transmembrane region" description="Helical" evidence="7">
    <location>
        <begin position="278"/>
        <end position="299"/>
    </location>
</feature>
<feature type="transmembrane region" description="Helical" evidence="7">
    <location>
        <begin position="86"/>
        <end position="113"/>
    </location>
</feature>
<evidence type="ECO:0000256" key="1">
    <source>
        <dbReference type="ARBA" id="ARBA00004651"/>
    </source>
</evidence>
<feature type="transmembrane region" description="Helical" evidence="7">
    <location>
        <begin position="205"/>
        <end position="224"/>
    </location>
</feature>
<keyword evidence="3" id="KW-1003">Cell membrane</keyword>
<dbReference type="Gene3D" id="1.20.1720.10">
    <property type="entry name" value="Multidrug resistance protein D"/>
    <property type="match status" value="1"/>
</dbReference>
<dbReference type="RefSeq" id="WP_349300567.1">
    <property type="nucleotide sequence ID" value="NZ_JBEDNQ010000010.1"/>
</dbReference>
<dbReference type="PRINTS" id="PR01036">
    <property type="entry name" value="TCRTETB"/>
</dbReference>
<feature type="transmembrane region" description="Helical" evidence="7">
    <location>
        <begin position="56"/>
        <end position="74"/>
    </location>
</feature>
<dbReference type="PANTHER" id="PTHR42718">
    <property type="entry name" value="MAJOR FACILITATOR SUPERFAMILY MULTIDRUG TRANSPORTER MFSC"/>
    <property type="match status" value="1"/>
</dbReference>
<sequence length="530" mass="53471">MATTQQPPAPERRRTSRAGALSALTLGLFMIVMDISVVAVAVPAIVRGLGSSLNDAVWVTSAYLLAYAAPMLVTSRLGDRFGPRRLFLVGTGVFTTASLACILVPTVAALIAVRAVQGVGAALLTPQTLTLVAHLYPAAGRGRAMGLIGASSGVATVTGPVLGGVLVDALGWQGIFVVNVALGVVTSMLGASLIPDLGQRQHRRLDPVGIVLSVTGLALLVFGIQNGARHDWGTIIGPVSVPLVIGTAIAVLAVFLIRQRGRDPLVPLSVFGDGNFTGGAVLNAAMGFVLTGILLPLVVHLQVVSGHSATVSGLFTAPMAVISALVGLVAGYLVDRVDPRLLMLPGLAFAATGLGTVSAGMIGAGPGTALLLGGLGLTGFGLGLVLVPVNTVAMLSLPPGLRGTASGVFFTARQLGAVLGSAVTAVVLQAVAPGAVREQGARLQASLAPDERVQFSEHVDRLADSELGAGALPAGDATWSAIALEAFQTGLARATASALVPHVVVVLLASVALLWMAPARRSGSAADQTT</sequence>
<feature type="transmembrane region" description="Helical" evidence="7">
    <location>
        <begin position="172"/>
        <end position="193"/>
    </location>
</feature>
<dbReference type="InterPro" id="IPR020846">
    <property type="entry name" value="MFS_dom"/>
</dbReference>
<dbReference type="PANTHER" id="PTHR42718:SF42">
    <property type="entry name" value="EXPORT PROTEIN"/>
    <property type="match status" value="1"/>
</dbReference>
<evidence type="ECO:0000259" key="8">
    <source>
        <dbReference type="PROSITE" id="PS50850"/>
    </source>
</evidence>
<feature type="transmembrane region" description="Helical" evidence="7">
    <location>
        <begin position="144"/>
        <end position="166"/>
    </location>
</feature>
<evidence type="ECO:0000313" key="10">
    <source>
        <dbReference type="Proteomes" id="UP001494902"/>
    </source>
</evidence>
<feature type="domain" description="Major facilitator superfamily (MFS) profile" evidence="8">
    <location>
        <begin position="20"/>
        <end position="521"/>
    </location>
</feature>
<dbReference type="PROSITE" id="PS50850">
    <property type="entry name" value="MFS"/>
    <property type="match status" value="1"/>
</dbReference>
<comment type="caution">
    <text evidence="9">The sequence shown here is derived from an EMBL/GenBank/DDBJ whole genome shotgun (WGS) entry which is preliminary data.</text>
</comment>
<evidence type="ECO:0000256" key="7">
    <source>
        <dbReference type="SAM" id="Phobius"/>
    </source>
</evidence>
<feature type="transmembrane region" description="Helical" evidence="7">
    <location>
        <begin position="119"/>
        <end position="137"/>
    </location>
</feature>
<keyword evidence="6 7" id="KW-0472">Membrane</keyword>
<feature type="transmembrane region" description="Helical" evidence="7">
    <location>
        <begin position="499"/>
        <end position="517"/>
    </location>
</feature>
<dbReference type="InterPro" id="IPR004638">
    <property type="entry name" value="EmrB-like"/>
</dbReference>
<evidence type="ECO:0000313" key="9">
    <source>
        <dbReference type="EMBL" id="MEQ3553502.1"/>
    </source>
</evidence>
<evidence type="ECO:0000256" key="6">
    <source>
        <dbReference type="ARBA" id="ARBA00023136"/>
    </source>
</evidence>
<dbReference type="Pfam" id="PF07690">
    <property type="entry name" value="MFS_1"/>
    <property type="match status" value="1"/>
</dbReference>
<keyword evidence="5 7" id="KW-1133">Transmembrane helix</keyword>
<dbReference type="EMBL" id="JBEDNQ010000010">
    <property type="protein sequence ID" value="MEQ3553502.1"/>
    <property type="molecule type" value="Genomic_DNA"/>
</dbReference>
<dbReference type="NCBIfam" id="TIGR00711">
    <property type="entry name" value="efflux_EmrB"/>
    <property type="match status" value="1"/>
</dbReference>
<name>A0ABV1KGA7_9PSEU</name>
<comment type="subcellular location">
    <subcellularLocation>
        <location evidence="1">Cell membrane</location>
        <topology evidence="1">Multi-pass membrane protein</topology>
    </subcellularLocation>
</comment>
<dbReference type="InterPro" id="IPR011701">
    <property type="entry name" value="MFS"/>
</dbReference>
<gene>
    <name evidence="9" type="ORF">WIS52_23775</name>
</gene>
<feature type="transmembrane region" description="Helical" evidence="7">
    <location>
        <begin position="21"/>
        <end position="44"/>
    </location>
</feature>
<feature type="transmembrane region" description="Helical" evidence="7">
    <location>
        <begin position="370"/>
        <end position="395"/>
    </location>
</feature>
<feature type="transmembrane region" description="Helical" evidence="7">
    <location>
        <begin position="341"/>
        <end position="364"/>
    </location>
</feature>
<dbReference type="Proteomes" id="UP001494902">
    <property type="component" value="Unassembled WGS sequence"/>
</dbReference>
<keyword evidence="10" id="KW-1185">Reference proteome</keyword>
<evidence type="ECO:0000256" key="3">
    <source>
        <dbReference type="ARBA" id="ARBA00022475"/>
    </source>
</evidence>